<evidence type="ECO:0000313" key="1">
    <source>
        <dbReference type="EMBL" id="MTL93957.1"/>
    </source>
</evidence>
<dbReference type="Pfam" id="PF10368">
    <property type="entry name" value="YkyA"/>
    <property type="match status" value="1"/>
</dbReference>
<dbReference type="InterPro" id="IPR019454">
    <property type="entry name" value="Lipoprot_YkyA-like"/>
</dbReference>
<dbReference type="RefSeq" id="WP_129821541.1">
    <property type="nucleotide sequence ID" value="NZ_RCYV01000012.1"/>
</dbReference>
<sequence length="208" mass="23680">MKITRIIPILCLLLLVGCGGKGETQVFTILNDQIVSQNKCNENNTQLTDLMAKETEIYNRIIEKGTDSFDDIKGFVEEGQQNVENSKQLLSEYDLCIRGALVDQNKLIKEKDKVKDSTALQEATMLIEQFTIYESSLVDYVESLIRLNEAQAQFYNQLNESTDIQQMEALVTNINTAIDEANIASETHHDALIAFNELYSNYYETYIQ</sequence>
<gene>
    <name evidence="1" type="ORF">GMA64_05420</name>
</gene>
<accession>A0A6I3ND06</accession>
<comment type="caution">
    <text evidence="1">The sequence shown here is derived from an EMBL/GenBank/DDBJ whole genome shotgun (WGS) entry which is preliminary data.</text>
</comment>
<proteinExistence type="predicted"/>
<organism evidence="1">
    <name type="scientific">Turicibacter sanguinis</name>
    <dbReference type="NCBI Taxonomy" id="154288"/>
    <lineage>
        <taxon>Bacteria</taxon>
        <taxon>Bacillati</taxon>
        <taxon>Bacillota</taxon>
        <taxon>Erysipelotrichia</taxon>
        <taxon>Erysipelotrichales</taxon>
        <taxon>Turicibacteraceae</taxon>
        <taxon>Turicibacter</taxon>
    </lineage>
</organism>
<dbReference type="InterPro" id="IPR036785">
    <property type="entry name" value="YkyA-like_sf"/>
</dbReference>
<reference evidence="1" key="1">
    <citation type="journal article" date="2019" name="Nat. Med.">
        <title>A library of human gut bacterial isolates paired with longitudinal multiomics data enables mechanistic microbiome research.</title>
        <authorList>
            <person name="Poyet M."/>
            <person name="Groussin M."/>
            <person name="Gibbons S.M."/>
            <person name="Avila-Pacheco J."/>
            <person name="Jiang X."/>
            <person name="Kearney S.M."/>
            <person name="Perrotta A.R."/>
            <person name="Berdy B."/>
            <person name="Zhao S."/>
            <person name="Lieberman T.D."/>
            <person name="Swanson P.K."/>
            <person name="Smith M."/>
            <person name="Roesemann S."/>
            <person name="Alexander J.E."/>
            <person name="Rich S.A."/>
            <person name="Livny J."/>
            <person name="Vlamakis H."/>
            <person name="Clish C."/>
            <person name="Bullock K."/>
            <person name="Deik A."/>
            <person name="Scott J."/>
            <person name="Pierce K.A."/>
            <person name="Xavier R.J."/>
            <person name="Alm E.J."/>
        </authorList>
    </citation>
    <scope>NUCLEOTIDE SEQUENCE</scope>
    <source>
        <strain evidence="1">BIOML-A179</strain>
    </source>
</reference>
<dbReference type="EMBL" id="WMQV01000009">
    <property type="protein sequence ID" value="MTL93957.1"/>
    <property type="molecule type" value="Genomic_DNA"/>
</dbReference>
<name>A0A6I3ND06_9FIRM</name>
<dbReference type="PROSITE" id="PS51257">
    <property type="entry name" value="PROKAR_LIPOPROTEIN"/>
    <property type="match status" value="1"/>
</dbReference>
<dbReference type="Gene3D" id="1.20.120.570">
    <property type="entry name" value="YkyA-like"/>
    <property type="match status" value="1"/>
</dbReference>
<dbReference type="SUPFAM" id="SSF140423">
    <property type="entry name" value="MW0975(SA0943)-like"/>
    <property type="match status" value="1"/>
</dbReference>
<dbReference type="AlphaFoldDB" id="A0A6I3ND06"/>
<protein>
    <submittedName>
        <fullName evidence="1">Uncharacterized protein</fullName>
    </submittedName>
</protein>